<keyword evidence="3" id="KW-1185">Reference proteome</keyword>
<organism evidence="2 3">
    <name type="scientific">Musa troglodytarum</name>
    <name type="common">fe'i banana</name>
    <dbReference type="NCBI Taxonomy" id="320322"/>
    <lineage>
        <taxon>Eukaryota</taxon>
        <taxon>Viridiplantae</taxon>
        <taxon>Streptophyta</taxon>
        <taxon>Embryophyta</taxon>
        <taxon>Tracheophyta</taxon>
        <taxon>Spermatophyta</taxon>
        <taxon>Magnoliopsida</taxon>
        <taxon>Liliopsida</taxon>
        <taxon>Zingiberales</taxon>
        <taxon>Musaceae</taxon>
        <taxon>Musa</taxon>
    </lineage>
</organism>
<gene>
    <name evidence="2" type="ORF">MUK42_34436</name>
</gene>
<dbReference type="OrthoDB" id="408493at2759"/>
<sequence length="143" mass="15762">MHHAFVGRPASAEVSATPSRTRLRGTDGRSFQQSSMNTGVRFVGAWWPCNCTKWTRIRNVMLVSKKMTAREGPKCPGCTTTVMAADEKKVDSPRAGCSFDRYLYIKSTAALQEICSTQGMIEFQLGCGPSLYRDPFRVAALSS</sequence>
<protein>
    <submittedName>
        <fullName evidence="2">Uncharacterized protein</fullName>
    </submittedName>
</protein>
<feature type="region of interest" description="Disordered" evidence="1">
    <location>
        <begin position="1"/>
        <end position="31"/>
    </location>
</feature>
<evidence type="ECO:0000256" key="1">
    <source>
        <dbReference type="SAM" id="MobiDB-lite"/>
    </source>
</evidence>
<accession>A0A9E7HN65</accession>
<evidence type="ECO:0000313" key="2">
    <source>
        <dbReference type="EMBL" id="URE36220.1"/>
    </source>
</evidence>
<dbReference type="Proteomes" id="UP001055439">
    <property type="component" value="Chromosome 8"/>
</dbReference>
<proteinExistence type="predicted"/>
<evidence type="ECO:0000313" key="3">
    <source>
        <dbReference type="Proteomes" id="UP001055439"/>
    </source>
</evidence>
<dbReference type="EMBL" id="CP097510">
    <property type="protein sequence ID" value="URE36220.1"/>
    <property type="molecule type" value="Genomic_DNA"/>
</dbReference>
<reference evidence="2" key="1">
    <citation type="submission" date="2022-05" db="EMBL/GenBank/DDBJ databases">
        <title>The Musa troglodytarum L. genome provides insights into the mechanism of non-climacteric behaviour and enrichment of carotenoids.</title>
        <authorList>
            <person name="Wang J."/>
        </authorList>
    </citation>
    <scope>NUCLEOTIDE SEQUENCE</scope>
    <source>
        <tissue evidence="2">Leaf</tissue>
    </source>
</reference>
<dbReference type="AlphaFoldDB" id="A0A9E7HN65"/>
<name>A0A9E7HN65_9LILI</name>